<evidence type="ECO:0000313" key="9">
    <source>
        <dbReference type="RefSeq" id="XP_018335679.1"/>
    </source>
</evidence>
<evidence type="ECO:0000259" key="6">
    <source>
        <dbReference type="SMART" id="SM00093"/>
    </source>
</evidence>
<dbReference type="InterPro" id="IPR000215">
    <property type="entry name" value="Serpin_fam"/>
</dbReference>
<evidence type="ECO:0000256" key="3">
    <source>
        <dbReference type="ARBA" id="ARBA00022900"/>
    </source>
</evidence>
<keyword evidence="2" id="KW-0646">Protease inhibitor</keyword>
<evidence type="ECO:0000313" key="7">
    <source>
        <dbReference type="Proteomes" id="UP000192223"/>
    </source>
</evidence>
<dbReference type="SUPFAM" id="SSF56574">
    <property type="entry name" value="Serpins"/>
    <property type="match status" value="1"/>
</dbReference>
<evidence type="ECO:0000256" key="2">
    <source>
        <dbReference type="ARBA" id="ARBA00022690"/>
    </source>
</evidence>
<dbReference type="STRING" id="224129.A0A1W4XI68"/>
<keyword evidence="3" id="KW-0722">Serine protease inhibitor</keyword>
<reference evidence="8 9" key="1">
    <citation type="submission" date="2025-04" db="UniProtKB">
        <authorList>
            <consortium name="RefSeq"/>
        </authorList>
    </citation>
    <scope>IDENTIFICATION</scope>
    <source>
        <tissue evidence="8 9">Entire body</tissue>
    </source>
</reference>
<dbReference type="RefSeq" id="XP_018335679.1">
    <property type="nucleotide sequence ID" value="XM_018480177.2"/>
</dbReference>
<comment type="similarity">
    <text evidence="1 4">Belongs to the serpin family.</text>
</comment>
<dbReference type="RefSeq" id="XP_018335678.1">
    <property type="nucleotide sequence ID" value="XM_018480176.2"/>
</dbReference>
<proteinExistence type="inferred from homology"/>
<dbReference type="PANTHER" id="PTHR11461">
    <property type="entry name" value="SERINE PROTEASE INHIBITOR, SERPIN"/>
    <property type="match status" value="1"/>
</dbReference>
<dbReference type="PROSITE" id="PS00284">
    <property type="entry name" value="SERPIN"/>
    <property type="match status" value="1"/>
</dbReference>
<dbReference type="SMART" id="SM00093">
    <property type="entry name" value="SERPIN"/>
    <property type="match status" value="1"/>
</dbReference>
<feature type="domain" description="Serpin" evidence="6">
    <location>
        <begin position="43"/>
        <end position="464"/>
    </location>
</feature>
<dbReference type="PANTHER" id="PTHR11461:SF211">
    <property type="entry name" value="GH10112P-RELATED"/>
    <property type="match status" value="1"/>
</dbReference>
<dbReference type="InterPro" id="IPR036186">
    <property type="entry name" value="Serpin_sf"/>
</dbReference>
<dbReference type="Gene3D" id="2.30.39.10">
    <property type="entry name" value="Alpha-1-antitrypsin, domain 1"/>
    <property type="match status" value="2"/>
</dbReference>
<dbReference type="Proteomes" id="UP000192223">
    <property type="component" value="Unplaced"/>
</dbReference>
<dbReference type="InterPro" id="IPR042185">
    <property type="entry name" value="Serpin_sf_2"/>
</dbReference>
<dbReference type="KEGG" id="apln:108744423"/>
<feature type="chain" id="PRO_5010817897" evidence="5">
    <location>
        <begin position="22"/>
        <end position="468"/>
    </location>
</feature>
<evidence type="ECO:0000256" key="4">
    <source>
        <dbReference type="RuleBase" id="RU000411"/>
    </source>
</evidence>
<dbReference type="InterPro" id="IPR042178">
    <property type="entry name" value="Serpin_sf_1"/>
</dbReference>
<name>A0A1W4XI68_AGRPL</name>
<evidence type="ECO:0000256" key="5">
    <source>
        <dbReference type="SAM" id="SignalP"/>
    </source>
</evidence>
<dbReference type="InterPro" id="IPR023796">
    <property type="entry name" value="Serpin_dom"/>
</dbReference>
<protein>
    <submittedName>
        <fullName evidence="8 9">Heterochromatin-associated protein MENT-like</fullName>
    </submittedName>
</protein>
<organism evidence="7 9">
    <name type="scientific">Agrilus planipennis</name>
    <name type="common">Emerald ash borer</name>
    <name type="synonym">Agrilus marcopoli</name>
    <dbReference type="NCBI Taxonomy" id="224129"/>
    <lineage>
        <taxon>Eukaryota</taxon>
        <taxon>Metazoa</taxon>
        <taxon>Ecdysozoa</taxon>
        <taxon>Arthropoda</taxon>
        <taxon>Hexapoda</taxon>
        <taxon>Insecta</taxon>
        <taxon>Pterygota</taxon>
        <taxon>Neoptera</taxon>
        <taxon>Endopterygota</taxon>
        <taxon>Coleoptera</taxon>
        <taxon>Polyphaga</taxon>
        <taxon>Elateriformia</taxon>
        <taxon>Buprestoidea</taxon>
        <taxon>Buprestidae</taxon>
        <taxon>Agrilinae</taxon>
        <taxon>Agrilus</taxon>
    </lineage>
</organism>
<dbReference type="GO" id="GO:0005615">
    <property type="term" value="C:extracellular space"/>
    <property type="evidence" value="ECO:0007669"/>
    <property type="project" value="InterPro"/>
</dbReference>
<accession>A0A1W4XI68</accession>
<sequence>MEFIKWKVLLIIPMLFLSTSQLPTESEKIQKRYGDALAAIMGIGIRLQAVLEDPSSTSNFIVSPISAAVAIAQLILGTEGELQDNLYYLLSLPNTQEADKTTVISYFHKNNNFSYVLPYARLHLQLGALLKVLARDSIGKPYKLSCSSVWFVNKDIKLKQEFLQNLRIFESQVFMMNYSTDPIASQNFINKWTADHTNQLIQKILYSPLPASTSAVFLNTVHFKAEWETPFSDELNIMGPFQVTPTKQSQVTFMRGYMDSVQYIENKEAKYRMLGLPYKNNELIMFIIMPTDDHEHKFNLKRFIYSLKGSNILTEIQSAKRKQVLVTLPKFNLTNTVSLLEPMEKFLAFRASQKNKQPLDVNLTGNAVDLVEKGVGEFVTSRTTENVDIQLTRAVDNGNFRLSNMLQEMTISVNEKGTEAAAVSMSIIDYIGGSKNFRVDRPFVFFIRHELTTAPLFWGMISDPSLNH</sequence>
<evidence type="ECO:0000313" key="8">
    <source>
        <dbReference type="RefSeq" id="XP_018335678.1"/>
    </source>
</evidence>
<dbReference type="CDD" id="cd00172">
    <property type="entry name" value="serpin"/>
    <property type="match status" value="1"/>
</dbReference>
<gene>
    <name evidence="8 9" type="primary">LOC108744423</name>
</gene>
<keyword evidence="5" id="KW-0732">Signal</keyword>
<feature type="signal peptide" evidence="5">
    <location>
        <begin position="1"/>
        <end position="21"/>
    </location>
</feature>
<dbReference type="InterPro" id="IPR023795">
    <property type="entry name" value="Serpin_CS"/>
</dbReference>
<dbReference type="Pfam" id="PF00079">
    <property type="entry name" value="Serpin"/>
    <property type="match status" value="1"/>
</dbReference>
<dbReference type="OrthoDB" id="9518664at2759"/>
<dbReference type="AlphaFoldDB" id="A0A1W4XI68"/>
<dbReference type="Gene3D" id="3.30.497.10">
    <property type="entry name" value="Antithrombin, subunit I, domain 2"/>
    <property type="match status" value="2"/>
</dbReference>
<keyword evidence="7" id="KW-1185">Reference proteome</keyword>
<dbReference type="GeneID" id="108744423"/>
<dbReference type="GO" id="GO:0004867">
    <property type="term" value="F:serine-type endopeptidase inhibitor activity"/>
    <property type="evidence" value="ECO:0007669"/>
    <property type="project" value="UniProtKB-KW"/>
</dbReference>
<evidence type="ECO:0000256" key="1">
    <source>
        <dbReference type="ARBA" id="ARBA00009500"/>
    </source>
</evidence>